<dbReference type="PIRSF" id="PIRSF000706">
    <property type="entry name" value="Kanamycin_kin"/>
    <property type="match status" value="1"/>
</dbReference>
<dbReference type="InterPro" id="IPR051678">
    <property type="entry name" value="AGP_Transferase"/>
</dbReference>
<evidence type="ECO:0000313" key="13">
    <source>
        <dbReference type="Proteomes" id="UP000698752"/>
    </source>
</evidence>
<dbReference type="NCBIfam" id="NF032896">
    <property type="entry name" value="APH_3pp"/>
    <property type="match status" value="1"/>
</dbReference>
<sequence length="267" mass="29021">MDGLAAMLERSGQAWLPVRSGESGARIFRRTDGFAHAKAVPPDRADELAGERDRLAWLGGRGIRAPEVVGWRETEHGAWLEMTTIPGVPVAALGGEALLAAWPIMLEQLASLHALPVDECPFDRGLARMAERAADVVKRQAVNPDFLPDEDRAIPAERLLARIEAELPARLEQEALDRVVCHGDPCLPNLMIDPATSRCTGVIDLGRLGRADRHADLALLLANAGESWTSPEQASRAFDLLSSAPGIGPPDRERLAFYLRLDPLTWG</sequence>
<evidence type="ECO:0000256" key="2">
    <source>
        <dbReference type="ARBA" id="ARBA00012193"/>
    </source>
</evidence>
<accession>A0ABS5EP35</accession>
<evidence type="ECO:0000256" key="4">
    <source>
        <dbReference type="ARBA" id="ARBA00022679"/>
    </source>
</evidence>
<dbReference type="InterPro" id="IPR011009">
    <property type="entry name" value="Kinase-like_dom_sf"/>
</dbReference>
<dbReference type="SUPFAM" id="SSF56112">
    <property type="entry name" value="Protein kinase-like (PK-like)"/>
    <property type="match status" value="1"/>
</dbReference>
<evidence type="ECO:0000256" key="1">
    <source>
        <dbReference type="ARBA" id="ARBA00006219"/>
    </source>
</evidence>
<keyword evidence="5 10" id="KW-0547">Nucleotide-binding</keyword>
<keyword evidence="4 10" id="KW-0808">Transferase</keyword>
<dbReference type="CDD" id="cd05150">
    <property type="entry name" value="APH"/>
    <property type="match status" value="1"/>
</dbReference>
<evidence type="ECO:0000256" key="3">
    <source>
        <dbReference type="ARBA" id="ARBA00017903"/>
    </source>
</evidence>
<comment type="similarity">
    <text evidence="1 10">Belongs to the aminoglycoside phosphotransferase family.</text>
</comment>
<evidence type="ECO:0000256" key="8">
    <source>
        <dbReference type="ARBA" id="ARBA00023251"/>
    </source>
</evidence>
<evidence type="ECO:0000256" key="10">
    <source>
        <dbReference type="PIRNR" id="PIRNR000706"/>
    </source>
</evidence>
<keyword evidence="7 10" id="KW-0067">ATP-binding</keyword>
<evidence type="ECO:0000313" key="12">
    <source>
        <dbReference type="EMBL" id="MBR0652804.1"/>
    </source>
</evidence>
<comment type="catalytic activity">
    <reaction evidence="9">
        <text>kanamycin A + ATP = kanamycin 3'-phosphate + ADP + H(+)</text>
        <dbReference type="Rhea" id="RHEA:24256"/>
        <dbReference type="ChEBI" id="CHEBI:15378"/>
        <dbReference type="ChEBI" id="CHEBI:30616"/>
        <dbReference type="ChEBI" id="CHEBI:57909"/>
        <dbReference type="ChEBI" id="CHEBI:58214"/>
        <dbReference type="ChEBI" id="CHEBI:456216"/>
        <dbReference type="EC" id="2.7.1.95"/>
    </reaction>
</comment>
<dbReference type="PANTHER" id="PTHR21310">
    <property type="entry name" value="AMINOGLYCOSIDE PHOSPHOTRANSFERASE-RELATED-RELATED"/>
    <property type="match status" value="1"/>
</dbReference>
<keyword evidence="8 10" id="KW-0046">Antibiotic resistance</keyword>
<dbReference type="InterPro" id="IPR024165">
    <property type="entry name" value="Kan/Strep_kinase"/>
</dbReference>
<name>A0ABS5EP35_9PROT</name>
<proteinExistence type="inferred from homology"/>
<dbReference type="PANTHER" id="PTHR21310:SF41">
    <property type="entry name" value="3'-PHOSPHOTRANSFERASE, PUTATIVE-RELATED"/>
    <property type="match status" value="1"/>
</dbReference>
<gene>
    <name evidence="12" type="primary">aph(3'')</name>
    <name evidence="12" type="ORF">GXW78_24320</name>
</gene>
<dbReference type="Pfam" id="PF01636">
    <property type="entry name" value="APH"/>
    <property type="match status" value="1"/>
</dbReference>
<dbReference type="RefSeq" id="WP_211871513.1">
    <property type="nucleotide sequence ID" value="NZ_JAAEDI010000034.1"/>
</dbReference>
<dbReference type="Proteomes" id="UP000698752">
    <property type="component" value="Unassembled WGS sequence"/>
</dbReference>
<reference evidence="13" key="1">
    <citation type="journal article" date="2021" name="Syst. Appl. Microbiol.">
        <title>Roseomonas hellenica sp. nov., isolated from roots of wild-growing Alkanna tinctoria.</title>
        <authorList>
            <person name="Rat A."/>
            <person name="Naranjo H.D."/>
            <person name="Lebbe L."/>
            <person name="Cnockaert M."/>
            <person name="Krigas N."/>
            <person name="Grigoriadou K."/>
            <person name="Maloupa E."/>
            <person name="Willems A."/>
        </authorList>
    </citation>
    <scope>NUCLEOTIDE SEQUENCE [LARGE SCALE GENOMIC DNA]</scope>
    <source>
        <strain evidence="13">LMG 31159</strain>
    </source>
</reference>
<evidence type="ECO:0000259" key="11">
    <source>
        <dbReference type="Pfam" id="PF01636"/>
    </source>
</evidence>
<evidence type="ECO:0000256" key="6">
    <source>
        <dbReference type="ARBA" id="ARBA00022777"/>
    </source>
</evidence>
<evidence type="ECO:0000256" key="5">
    <source>
        <dbReference type="ARBA" id="ARBA00022741"/>
    </source>
</evidence>
<evidence type="ECO:0000256" key="7">
    <source>
        <dbReference type="ARBA" id="ARBA00022840"/>
    </source>
</evidence>
<comment type="caution">
    <text evidence="12">The sequence shown here is derived from an EMBL/GenBank/DDBJ whole genome shotgun (WGS) entry which is preliminary data.</text>
</comment>
<organism evidence="12 13">
    <name type="scientific">Neoroseomonas terrae</name>
    <dbReference type="NCBI Taxonomy" id="424799"/>
    <lineage>
        <taxon>Bacteria</taxon>
        <taxon>Pseudomonadati</taxon>
        <taxon>Pseudomonadota</taxon>
        <taxon>Alphaproteobacteria</taxon>
        <taxon>Acetobacterales</taxon>
        <taxon>Acetobacteraceae</taxon>
        <taxon>Neoroseomonas</taxon>
    </lineage>
</organism>
<keyword evidence="6 10" id="KW-0418">Kinase</keyword>
<protein>
    <recommendedName>
        <fullName evidence="3">Aminoglycoside 3'-phosphotransferase</fullName>
        <ecNumber evidence="2">2.7.1.95</ecNumber>
    </recommendedName>
</protein>
<feature type="domain" description="Aminoglycoside phosphotransferase" evidence="11">
    <location>
        <begin position="16"/>
        <end position="257"/>
    </location>
</feature>
<keyword evidence="13" id="KW-1185">Reference proteome</keyword>
<dbReference type="EC" id="2.7.1.95" evidence="2"/>
<dbReference type="InterPro" id="IPR002575">
    <property type="entry name" value="Aminoglycoside_PTrfase"/>
</dbReference>
<dbReference type="Gene3D" id="3.30.200.20">
    <property type="entry name" value="Phosphorylase Kinase, domain 1"/>
    <property type="match status" value="1"/>
</dbReference>
<dbReference type="Gene3D" id="3.90.1200.10">
    <property type="match status" value="1"/>
</dbReference>
<dbReference type="EMBL" id="JAAEDI010000034">
    <property type="protein sequence ID" value="MBR0652804.1"/>
    <property type="molecule type" value="Genomic_DNA"/>
</dbReference>
<evidence type="ECO:0000256" key="9">
    <source>
        <dbReference type="ARBA" id="ARBA00048925"/>
    </source>
</evidence>